<dbReference type="Gene3D" id="2.40.70.10">
    <property type="entry name" value="Acid Proteases"/>
    <property type="match status" value="1"/>
</dbReference>
<organism evidence="4 5">
    <name type="scientific">Alloalcanivorax xenomutans</name>
    <dbReference type="NCBI Taxonomy" id="1094342"/>
    <lineage>
        <taxon>Bacteria</taxon>
        <taxon>Pseudomonadati</taxon>
        <taxon>Pseudomonadota</taxon>
        <taxon>Gammaproteobacteria</taxon>
        <taxon>Oceanospirillales</taxon>
        <taxon>Alcanivoracaceae</taxon>
        <taxon>Alloalcanivorax</taxon>
    </lineage>
</organism>
<proteinExistence type="predicted"/>
<dbReference type="InterPro" id="IPR021109">
    <property type="entry name" value="Peptidase_aspartic_dom_sf"/>
</dbReference>
<evidence type="ECO:0000313" key="5">
    <source>
        <dbReference type="Proteomes" id="UP001107961"/>
    </source>
</evidence>
<evidence type="ECO:0000256" key="1">
    <source>
        <dbReference type="SAM" id="MobiDB-lite"/>
    </source>
</evidence>
<comment type="caution">
    <text evidence="4">The sequence shown here is derived from an EMBL/GenBank/DDBJ whole genome shotgun (WGS) entry which is preliminary data.</text>
</comment>
<name>A0A9Q3VYF9_9GAMM</name>
<feature type="compositionally biased region" description="Basic and acidic residues" evidence="1">
    <location>
        <begin position="172"/>
        <end position="181"/>
    </location>
</feature>
<dbReference type="AlphaFoldDB" id="A0A9Q3VYF9"/>
<dbReference type="SUPFAM" id="SSF50630">
    <property type="entry name" value="Acid proteases"/>
    <property type="match status" value="1"/>
</dbReference>
<feature type="domain" description="Retropepsin-like aspartic endopeptidase" evidence="3">
    <location>
        <begin position="30"/>
        <end position="163"/>
    </location>
</feature>
<evidence type="ECO:0000313" key="4">
    <source>
        <dbReference type="EMBL" id="MCE7507395.1"/>
    </source>
</evidence>
<evidence type="ECO:0000256" key="2">
    <source>
        <dbReference type="SAM" id="SignalP"/>
    </source>
</evidence>
<keyword evidence="5" id="KW-1185">Reference proteome</keyword>
<dbReference type="Proteomes" id="UP001107961">
    <property type="component" value="Unassembled WGS sequence"/>
</dbReference>
<feature type="signal peptide" evidence="2">
    <location>
        <begin position="1"/>
        <end position="23"/>
    </location>
</feature>
<accession>A0A9Q3VYF9</accession>
<dbReference type="KEGG" id="axe:P40_00110"/>
<protein>
    <submittedName>
        <fullName evidence="4">RimK/LysX family protein</fullName>
    </submittedName>
</protein>
<evidence type="ECO:0000259" key="3">
    <source>
        <dbReference type="Pfam" id="PF05618"/>
    </source>
</evidence>
<sequence length="188" mass="21217">MRRISSAALIMTVALVFTVTAQADQDGKKVFGWVEKTTIESWDVEMKAKLDSGALTSSMQATDIENFTKDGEDWVRFTVDVEDADSGKKVERRYEKPLFRDLTVRGAGGKDERPVVLMKICMGDTVYEEQFSLRDRSEMLYPVLLGRRTIQHLGLLDVTSTFQNPPTCDDGSEVKHNKDQKDDEDIGD</sequence>
<dbReference type="PANTHER" id="PTHR38037">
    <property type="entry name" value="ZN_PROTEASE DOMAIN-CONTAINING PROTEIN"/>
    <property type="match status" value="1"/>
</dbReference>
<dbReference type="EMBL" id="JAJVKT010000002">
    <property type="protein sequence ID" value="MCE7507395.1"/>
    <property type="molecule type" value="Genomic_DNA"/>
</dbReference>
<dbReference type="RefSeq" id="WP_022997414.1">
    <property type="nucleotide sequence ID" value="NZ_CP012331.1"/>
</dbReference>
<reference evidence="4" key="1">
    <citation type="submission" date="2022-01" db="EMBL/GenBank/DDBJ databases">
        <authorList>
            <person name="Karlyshev A.V."/>
            <person name="Jaspars M."/>
        </authorList>
    </citation>
    <scope>NUCLEOTIDE SEQUENCE</scope>
    <source>
        <strain evidence="4">AGSA3-2</strain>
    </source>
</reference>
<feature type="region of interest" description="Disordered" evidence="1">
    <location>
        <begin position="164"/>
        <end position="188"/>
    </location>
</feature>
<gene>
    <name evidence="4" type="ORF">LZG35_02010</name>
</gene>
<dbReference type="Pfam" id="PF05618">
    <property type="entry name" value="Zn_protease"/>
    <property type="match status" value="1"/>
</dbReference>
<dbReference type="PANTHER" id="PTHR38037:SF2">
    <property type="entry name" value="ATP-DEPENDENT ZINC PROTEASE DOMAIN-CONTAINING PROTEIN-RELATED"/>
    <property type="match status" value="1"/>
</dbReference>
<dbReference type="InterPro" id="IPR008503">
    <property type="entry name" value="Asp_endopeptidase"/>
</dbReference>
<feature type="chain" id="PRO_5040176902" evidence="2">
    <location>
        <begin position="24"/>
        <end position="188"/>
    </location>
</feature>
<keyword evidence="2" id="KW-0732">Signal</keyword>